<feature type="region of interest" description="Disordered" evidence="1">
    <location>
        <begin position="423"/>
        <end position="447"/>
    </location>
</feature>
<proteinExistence type="predicted"/>
<accession>A0A5S9RA21</accession>
<protein>
    <submittedName>
        <fullName evidence="2">Uncharacterized protein</fullName>
    </submittedName>
</protein>
<keyword evidence="3" id="KW-1185">Reference proteome</keyword>
<name>A0A5S9RA21_MYCVN</name>
<dbReference type="RefSeq" id="WP_200846199.1">
    <property type="nucleotide sequence ID" value="NZ_CACSIP010000076.1"/>
</dbReference>
<feature type="compositionally biased region" description="Acidic residues" evidence="1">
    <location>
        <begin position="429"/>
        <end position="447"/>
    </location>
</feature>
<dbReference type="Proteomes" id="UP000430146">
    <property type="component" value="Unassembled WGS sequence"/>
</dbReference>
<dbReference type="EMBL" id="CACSIP010000076">
    <property type="protein sequence ID" value="CAA0138234.1"/>
    <property type="molecule type" value="Genomic_DNA"/>
</dbReference>
<dbReference type="AlphaFoldDB" id="A0A5S9RA21"/>
<evidence type="ECO:0000313" key="2">
    <source>
        <dbReference type="EMBL" id="CAA0138234.1"/>
    </source>
</evidence>
<evidence type="ECO:0000313" key="3">
    <source>
        <dbReference type="Proteomes" id="UP000430146"/>
    </source>
</evidence>
<reference evidence="2 3" key="1">
    <citation type="submission" date="2019-11" db="EMBL/GenBank/DDBJ databases">
        <authorList>
            <person name="Holert J."/>
        </authorList>
    </citation>
    <scope>NUCLEOTIDE SEQUENCE [LARGE SCALE GENOMIC DNA]</scope>
    <source>
        <strain evidence="2">BC8_1</strain>
    </source>
</reference>
<gene>
    <name evidence="2" type="ORF">AELLOGFF_02403</name>
</gene>
<organism evidence="2 3">
    <name type="scientific">Mycolicibacterium vanbaalenii</name>
    <name type="common">Mycobacterium vanbaalenii</name>
    <dbReference type="NCBI Taxonomy" id="110539"/>
    <lineage>
        <taxon>Bacteria</taxon>
        <taxon>Bacillati</taxon>
        <taxon>Actinomycetota</taxon>
        <taxon>Actinomycetes</taxon>
        <taxon>Mycobacteriales</taxon>
        <taxon>Mycobacteriaceae</taxon>
        <taxon>Mycolicibacterium</taxon>
    </lineage>
</organism>
<evidence type="ECO:0000256" key="1">
    <source>
        <dbReference type="SAM" id="MobiDB-lite"/>
    </source>
</evidence>
<sequence>MTDESSAAVPDQDHEPHIEPVEGAGDELVVAAQPEGVLVSGDPAVVELYISRIQESAGHAIQVFGVDKTSATNAAGIAAGAAAALGQSAKFVQLHPESLAAIQRGNLINGTDGFYRMMTRGADMKFTKQLQWKPANLGPARLMSMQMVAVQIALKTAISEVENAVERVESKVDEVLRLAQATRSGDILGDRTSVERMVTYLEKHGSFSDTDWEWISAIGPGLNRTVEQLRQHALGTLKSFDPSRPIQDRADFVVNAVERQQLGETLSLLVVAEETLFKWQRLRIARVEATEPQHLQKVLDDARELLAHQLAADADVYRRAQEVLNAVSKTEAIDGLRFWSVQDLNRDLPKLREDLDRFAQARRTQVLEWSSFEAPTPIQAVQAAAEFAGEKATMAISAASKGYTTVSDFLTKSTRTRAAIFRKRKSNENDADETSQLDMQTPDETDC</sequence>